<evidence type="ECO:0000313" key="1">
    <source>
        <dbReference type="EMBL" id="ADP41490.1"/>
    </source>
</evidence>
<dbReference type="HOGENOM" id="CLU_675944_0_0_11"/>
<sequence length="407" mass="45979">MEIYMESKRMKEFGRIVKRIESSDDSSVEITIAKGAPVFQDRATWLAAISDYYKSEFGLDVILANPEAVKMGASINNPVVVNDISIKMHSSLYTVFKYTEENISLIVDKYKNWIMSNIVLEEGLLQTFAWSLYEVMDNVFQHSGADYGYVSMQYHVSSKRLNIAVTDIGKGIIRSMSEGVGVADSKVDSGIFMDYFSKGEYGKIIKYAVNKGVTSKGNRNKGMGLYGLTESVRRNGGTFMIDSGKGAYENNKAKDEPIDTYNFGKSPIEFKNRDNDDVKYLTCVNWSLDVSKPVRMSSILNIDYISDETDEYYDEDLQGHVIHMHQYAANVATRNGGTKISNIIGNLVNDGAEYVVLDFESIDVISSSFADEIIKAEILYHRKIFFMNQNDDIDLVLKYARNDRKKI</sequence>
<accession>E3H2Y7</accession>
<dbReference type="InterPro" id="IPR036890">
    <property type="entry name" value="HATPase_C_sf"/>
</dbReference>
<reference evidence="2" key="1">
    <citation type="submission" date="2010-10" db="EMBL/GenBank/DDBJ databases">
        <title>The complete genome of Rothia dentocariosa ATCC 17931.</title>
        <authorList>
            <person name="Muzny D."/>
            <person name="Qin X."/>
            <person name="Buhay C."/>
            <person name="Dugan-Rocha S."/>
            <person name="Ding Y."/>
            <person name="Chen G."/>
            <person name="Hawes A."/>
            <person name="Holder M."/>
            <person name="Jhangiani S."/>
            <person name="Johnson A."/>
            <person name="Khan Z."/>
            <person name="Li Z."/>
            <person name="Liu W."/>
            <person name="Liu X."/>
            <person name="Perez L."/>
            <person name="Shen H."/>
            <person name="Wang Q."/>
            <person name="Watt J."/>
            <person name="Xi L."/>
            <person name="Xin Y."/>
            <person name="Zhou J."/>
            <person name="Deng J."/>
            <person name="Jiang H."/>
            <person name="Liu Y."/>
            <person name="Qu J."/>
            <person name="Song X.-Z."/>
            <person name="Zhang L."/>
            <person name="Villasana D."/>
            <person name="Johnson A."/>
            <person name="Liu J."/>
            <person name="Liyanage D."/>
            <person name="Lorensuhewa L."/>
            <person name="Robinson T."/>
            <person name="Song A."/>
            <person name="Song B.-B."/>
            <person name="Dinh H."/>
            <person name="Thornton R."/>
            <person name="Coyle M."/>
            <person name="Francisco L."/>
            <person name="Jackson L."/>
            <person name="Javaid M."/>
            <person name="Korchina V."/>
            <person name="Kovar C."/>
            <person name="Mata R."/>
            <person name="Mathew T."/>
            <person name="Ngo R."/>
            <person name="Nguyen L."/>
            <person name="Nguyen N."/>
            <person name="Okwuonu G."/>
            <person name="Ongeri F."/>
            <person name="Pham C."/>
            <person name="Simmons D."/>
            <person name="Wilczek-Boney K."/>
            <person name="Hale W."/>
            <person name="Jakkamsetti A."/>
            <person name="Pham P."/>
            <person name="Ruth R."/>
            <person name="San Lucas F."/>
            <person name="Warren J."/>
            <person name="Zhang J."/>
            <person name="Zhao Z."/>
            <person name="Zhou C."/>
            <person name="Zhu D."/>
            <person name="Lee S."/>
            <person name="Bess C."/>
            <person name="Blankenburg K."/>
            <person name="Forbes L."/>
            <person name="Fu Q."/>
            <person name="Gubbala S."/>
            <person name="Hirani K."/>
            <person name="Jayaseelan J.C."/>
            <person name="Lara F."/>
            <person name="Munidasa M."/>
            <person name="Palculict T."/>
            <person name="Patil S."/>
            <person name="Pu L.-L."/>
            <person name="Saada N."/>
            <person name="Tang L."/>
            <person name="Weissenberger G."/>
            <person name="Zhu Y."/>
            <person name="Hemphill L."/>
            <person name="Shang Y."/>
            <person name="Youmans B."/>
            <person name="Ayvaz T."/>
            <person name="Ross M."/>
            <person name="Santibanez J."/>
            <person name="Aqrawi P."/>
            <person name="Gross S."/>
            <person name="Joshi V."/>
            <person name="Fowler G."/>
            <person name="Nazareth L."/>
            <person name="Reid J."/>
            <person name="Worley K."/>
            <person name="Petrosino J."/>
            <person name="Highlander S."/>
            <person name="Gibbs R."/>
        </authorList>
    </citation>
    <scope>NUCLEOTIDE SEQUENCE [LARGE SCALE GENOMIC DNA]</scope>
    <source>
        <strain evidence="2">ATCC 17931 / CDC X599 / XDIA</strain>
    </source>
</reference>
<protein>
    <submittedName>
        <fullName evidence="1">Uncharacterized protein</fullName>
    </submittedName>
</protein>
<dbReference type="EMBL" id="CP002280">
    <property type="protein sequence ID" value="ADP41490.1"/>
    <property type="molecule type" value="Genomic_DNA"/>
</dbReference>
<gene>
    <name evidence="1" type="ordered locus">HMPREF0733_12033</name>
</gene>
<proteinExistence type="predicted"/>
<dbReference type="KEGG" id="rdn:HMPREF0733_12033"/>
<name>E3H2Y7_ROTDC</name>
<dbReference type="SUPFAM" id="SSF55874">
    <property type="entry name" value="ATPase domain of HSP90 chaperone/DNA topoisomerase II/histidine kinase"/>
    <property type="match status" value="1"/>
</dbReference>
<dbReference type="Gene3D" id="3.30.565.10">
    <property type="entry name" value="Histidine kinase-like ATPase, C-terminal domain"/>
    <property type="match status" value="1"/>
</dbReference>
<evidence type="ECO:0000313" key="2">
    <source>
        <dbReference type="Proteomes" id="UP000000387"/>
    </source>
</evidence>
<dbReference type="AlphaFoldDB" id="E3H2Y7"/>
<organism evidence="1 2">
    <name type="scientific">Rothia dentocariosa (strain ATCC 17931 / CDC X599 / XDIA)</name>
    <dbReference type="NCBI Taxonomy" id="762948"/>
    <lineage>
        <taxon>Bacteria</taxon>
        <taxon>Bacillati</taxon>
        <taxon>Actinomycetota</taxon>
        <taxon>Actinomycetes</taxon>
        <taxon>Micrococcales</taxon>
        <taxon>Micrococcaceae</taxon>
        <taxon>Rothia</taxon>
    </lineage>
</organism>
<dbReference type="Proteomes" id="UP000000387">
    <property type="component" value="Chromosome"/>
</dbReference>